<keyword evidence="2" id="KW-0496">Mitochondrion</keyword>
<dbReference type="GeneID" id="80927807"/>
<dbReference type="GO" id="GO:0005739">
    <property type="term" value="C:mitochondrion"/>
    <property type="evidence" value="ECO:0007669"/>
    <property type="project" value="UniProtKB-SubCell"/>
</dbReference>
<evidence type="ECO:0000313" key="4">
    <source>
        <dbReference type="Proteomes" id="UP001162087"/>
    </source>
</evidence>
<evidence type="ECO:0000256" key="1">
    <source>
        <dbReference type="ARBA" id="ARBA00004173"/>
    </source>
</evidence>
<sequence length="215" mass="25205">MILLRKTKIRGLPFTRIRSSVTLARIQRRTHTRLVNPIRQQHQQITKQRSSKIFKNVHFYDFRSLPKVPTTQYLEARELTRDILYSGYRPVMYPVKENPLFRDKKRDSLQMLLAPDEAPAAEAKATEKDMHKNVLFGERGTGGISSGGVNGTWKYNPTVPNELLPFNWWSTSSMGMEYFPEWKNVPSYMMRKLKPFDKSLQQPLKCKSKKKLKMK</sequence>
<name>A0AA35NNK4_SACK1</name>
<proteinExistence type="predicted"/>
<dbReference type="Proteomes" id="UP001162087">
    <property type="component" value="Chromosome 16"/>
</dbReference>
<dbReference type="EMBL" id="OX365911">
    <property type="protein sequence ID" value="CAI4054102.1"/>
    <property type="molecule type" value="Genomic_DNA"/>
</dbReference>
<dbReference type="InterPro" id="IPR014804">
    <property type="entry name" value="Pet20-like"/>
</dbReference>
<evidence type="ECO:0000313" key="3">
    <source>
        <dbReference type="EMBL" id="CAI4054102.1"/>
    </source>
</evidence>
<accession>A0AA35NNK4</accession>
<reference evidence="3" key="1">
    <citation type="submission" date="2022-10" db="EMBL/GenBank/DDBJ databases">
        <authorList>
            <person name="Byrne P K."/>
        </authorList>
    </citation>
    <scope>NUCLEOTIDE SEQUENCE</scope>
    <source>
        <strain evidence="3">IFO1802</strain>
    </source>
</reference>
<keyword evidence="4" id="KW-1185">Reference proteome</keyword>
<organism evidence="3 4">
    <name type="scientific">Saccharomyces kudriavzevii (strain ATCC MYA-4449 / AS 2.2408 / CBS 8840 / NBRC 1802 / NCYC 2889)</name>
    <name type="common">Yeast</name>
    <dbReference type="NCBI Taxonomy" id="226230"/>
    <lineage>
        <taxon>Eukaryota</taxon>
        <taxon>Fungi</taxon>
        <taxon>Dikarya</taxon>
        <taxon>Ascomycota</taxon>
        <taxon>Saccharomycotina</taxon>
        <taxon>Saccharomycetes</taxon>
        <taxon>Saccharomycetales</taxon>
        <taxon>Saccharomycetaceae</taxon>
        <taxon>Saccharomyces</taxon>
    </lineage>
</organism>
<comment type="subcellular location">
    <subcellularLocation>
        <location evidence="1">Mitochondrion</location>
    </subcellularLocation>
</comment>
<dbReference type="RefSeq" id="XP_056085763.1">
    <property type="nucleotide sequence ID" value="XM_056232000.1"/>
</dbReference>
<gene>
    <name evidence="3" type="primary">SKDI16G4040</name>
    <name evidence="3" type="ORF">SKDI_16G4040</name>
</gene>
<dbReference type="Pfam" id="PF08692">
    <property type="entry name" value="Pet20"/>
    <property type="match status" value="1"/>
</dbReference>
<evidence type="ECO:0000256" key="2">
    <source>
        <dbReference type="ARBA" id="ARBA00023128"/>
    </source>
</evidence>
<dbReference type="AlphaFoldDB" id="A0AA35NNK4"/>
<protein>
    <submittedName>
        <fullName evidence="3">Uncharacterized protein</fullName>
    </submittedName>
</protein>